<comment type="caution">
    <text evidence="7">The sequence shown here is derived from an EMBL/GenBank/DDBJ whole genome shotgun (WGS) entry which is preliminary data.</text>
</comment>
<dbReference type="OrthoDB" id="88184at2"/>
<keyword evidence="2 6" id="KW-0812">Transmembrane</keyword>
<evidence type="ECO:0000256" key="1">
    <source>
        <dbReference type="ARBA" id="ARBA00004141"/>
    </source>
</evidence>
<evidence type="ECO:0000256" key="2">
    <source>
        <dbReference type="ARBA" id="ARBA00022692"/>
    </source>
</evidence>
<dbReference type="AlphaFoldDB" id="A0A4S4BXP5"/>
<name>A0A4S4BXP5_9BACL</name>
<evidence type="ECO:0000256" key="3">
    <source>
        <dbReference type="ARBA" id="ARBA00022989"/>
    </source>
</evidence>
<keyword evidence="4 6" id="KW-0472">Membrane</keyword>
<evidence type="ECO:0000313" key="7">
    <source>
        <dbReference type="EMBL" id="THF79906.1"/>
    </source>
</evidence>
<dbReference type="Pfam" id="PF05105">
    <property type="entry name" value="Phage_holin_4_1"/>
    <property type="match status" value="1"/>
</dbReference>
<dbReference type="Proteomes" id="UP000310636">
    <property type="component" value="Unassembled WGS sequence"/>
</dbReference>
<dbReference type="EMBL" id="SSOB01000012">
    <property type="protein sequence ID" value="THF79906.1"/>
    <property type="molecule type" value="Genomic_DNA"/>
</dbReference>
<dbReference type="NCBIfam" id="TIGR01593">
    <property type="entry name" value="holin_tox_secr"/>
    <property type="match status" value="1"/>
</dbReference>
<sequence length="140" mass="15155">MHPNLGIVSVTLGAIIGFCFGHWTESLSFLLVLMVADYLSGTLASLRDGKGLNSNIGFWGLAKKGLMLIVVIVAHRIDLVLGAEVVMGGAIYFYIVNELLSVTENYGRLGLPMPDRLRDVIQVLRNRAGTAAGKDEELPK</sequence>
<gene>
    <name evidence="7" type="ORF">E6C55_11275</name>
</gene>
<evidence type="ECO:0000256" key="4">
    <source>
        <dbReference type="ARBA" id="ARBA00023136"/>
    </source>
</evidence>
<accession>A0A4S4BXP5</accession>
<feature type="transmembrane region" description="Helical" evidence="6">
    <location>
        <begin position="66"/>
        <end position="95"/>
    </location>
</feature>
<comment type="similarity">
    <text evidence="5">Belongs to the bacteriophage holin family. Cp-1 holin subfamily.</text>
</comment>
<comment type="subcellular location">
    <subcellularLocation>
        <location evidence="1">Membrane</location>
        <topology evidence="1">Multi-pass membrane protein</topology>
    </subcellularLocation>
</comment>
<proteinExistence type="inferred from homology"/>
<dbReference type="InterPro" id="IPR006480">
    <property type="entry name" value="Phage_holin_4_1"/>
</dbReference>
<dbReference type="RefSeq" id="WP_136369895.1">
    <property type="nucleotide sequence ID" value="NZ_SSOB01000012.1"/>
</dbReference>
<evidence type="ECO:0000256" key="5">
    <source>
        <dbReference type="ARBA" id="ARBA00023600"/>
    </source>
</evidence>
<dbReference type="GO" id="GO:0016020">
    <property type="term" value="C:membrane"/>
    <property type="evidence" value="ECO:0007669"/>
    <property type="project" value="UniProtKB-SubCell"/>
</dbReference>
<keyword evidence="3 6" id="KW-1133">Transmembrane helix</keyword>
<reference evidence="7 8" key="1">
    <citation type="submission" date="2019-04" db="EMBL/GenBank/DDBJ databases">
        <title>Cohnella sp. nov. isolated from preserved vegetables.</title>
        <authorList>
            <person name="Lin S.-Y."/>
            <person name="Hung M.-H."/>
            <person name="Young C.-C."/>
        </authorList>
    </citation>
    <scope>NUCLEOTIDE SEQUENCE [LARGE SCALE GENOMIC DNA]</scope>
    <source>
        <strain evidence="7 8">CC-MHH1044</strain>
    </source>
</reference>
<evidence type="ECO:0000313" key="8">
    <source>
        <dbReference type="Proteomes" id="UP000310636"/>
    </source>
</evidence>
<feature type="transmembrane region" description="Helical" evidence="6">
    <location>
        <begin position="5"/>
        <end position="23"/>
    </location>
</feature>
<keyword evidence="8" id="KW-1185">Reference proteome</keyword>
<organism evidence="7 8">
    <name type="scientific">Cohnella fermenti</name>
    <dbReference type="NCBI Taxonomy" id="2565925"/>
    <lineage>
        <taxon>Bacteria</taxon>
        <taxon>Bacillati</taxon>
        <taxon>Bacillota</taxon>
        <taxon>Bacilli</taxon>
        <taxon>Bacillales</taxon>
        <taxon>Paenibacillaceae</taxon>
        <taxon>Cohnella</taxon>
    </lineage>
</organism>
<evidence type="ECO:0000256" key="6">
    <source>
        <dbReference type="SAM" id="Phobius"/>
    </source>
</evidence>
<protein>
    <submittedName>
        <fullName evidence="7">Phage holin family protein</fullName>
    </submittedName>
</protein>